<dbReference type="InterPro" id="IPR011577">
    <property type="entry name" value="Cyt_b561_bac/Ni-Hgenase"/>
</dbReference>
<dbReference type="AlphaFoldDB" id="A0A175RZB7"/>
<feature type="domain" description="Cytochrome b561 bacterial/Ni-hydrogenase" evidence="14">
    <location>
        <begin position="21"/>
        <end position="184"/>
    </location>
</feature>
<dbReference type="InterPro" id="IPR016174">
    <property type="entry name" value="Di-haem_cyt_TM"/>
</dbReference>
<keyword evidence="4" id="KW-1003">Cell membrane</keyword>
<evidence type="ECO:0000313" key="16">
    <source>
        <dbReference type="Proteomes" id="UP000078529"/>
    </source>
</evidence>
<dbReference type="GO" id="GO:0020037">
    <property type="term" value="F:heme binding"/>
    <property type="evidence" value="ECO:0007669"/>
    <property type="project" value="TreeGrafter"/>
</dbReference>
<evidence type="ECO:0000259" key="14">
    <source>
        <dbReference type="Pfam" id="PF01292"/>
    </source>
</evidence>
<evidence type="ECO:0000256" key="4">
    <source>
        <dbReference type="ARBA" id="ARBA00022475"/>
    </source>
</evidence>
<dbReference type="PANTHER" id="PTHR30529:SF1">
    <property type="entry name" value="CYTOCHROME B561 HOMOLOG 2"/>
    <property type="match status" value="1"/>
</dbReference>
<feature type="transmembrane region" description="Helical" evidence="13">
    <location>
        <begin position="96"/>
        <end position="118"/>
    </location>
</feature>
<evidence type="ECO:0000256" key="10">
    <source>
        <dbReference type="ARBA" id="ARBA00023004"/>
    </source>
</evidence>
<evidence type="ECO:0000313" key="15">
    <source>
        <dbReference type="EMBL" id="KTR08199.1"/>
    </source>
</evidence>
<evidence type="ECO:0000256" key="7">
    <source>
        <dbReference type="ARBA" id="ARBA00022723"/>
    </source>
</evidence>
<feature type="transmembrane region" description="Helical" evidence="13">
    <location>
        <begin position="153"/>
        <end position="175"/>
    </location>
</feature>
<dbReference type="GO" id="GO:0022904">
    <property type="term" value="P:respiratory electron transport chain"/>
    <property type="evidence" value="ECO:0007669"/>
    <property type="project" value="InterPro"/>
</dbReference>
<dbReference type="InterPro" id="IPR052168">
    <property type="entry name" value="Cytochrome_b561_oxidase"/>
</dbReference>
<evidence type="ECO:0000256" key="1">
    <source>
        <dbReference type="ARBA" id="ARBA00001970"/>
    </source>
</evidence>
<keyword evidence="11 13" id="KW-0472">Membrane</keyword>
<dbReference type="PANTHER" id="PTHR30529">
    <property type="entry name" value="CYTOCHROME B561"/>
    <property type="match status" value="1"/>
</dbReference>
<evidence type="ECO:0000256" key="9">
    <source>
        <dbReference type="ARBA" id="ARBA00022989"/>
    </source>
</evidence>
<comment type="cofactor">
    <cofactor evidence="1">
        <name>heme b</name>
        <dbReference type="ChEBI" id="CHEBI:60344"/>
    </cofactor>
</comment>
<feature type="transmembrane region" description="Helical" evidence="13">
    <location>
        <begin position="55"/>
        <end position="76"/>
    </location>
</feature>
<evidence type="ECO:0000256" key="11">
    <source>
        <dbReference type="ARBA" id="ARBA00023136"/>
    </source>
</evidence>
<organism evidence="15 16">
    <name type="scientific">Aureimonas ureilytica</name>
    <dbReference type="NCBI Taxonomy" id="401562"/>
    <lineage>
        <taxon>Bacteria</taxon>
        <taxon>Pseudomonadati</taxon>
        <taxon>Pseudomonadota</taxon>
        <taxon>Alphaproteobacteria</taxon>
        <taxon>Hyphomicrobiales</taxon>
        <taxon>Aurantimonadaceae</taxon>
        <taxon>Aureimonas</taxon>
    </lineage>
</organism>
<gene>
    <name evidence="15" type="ORF">NS365_01605</name>
</gene>
<dbReference type="PATRIC" id="fig|401562.4.peg.3493"/>
<reference evidence="15 16" key="1">
    <citation type="journal article" date="2016" name="Front. Microbiol.">
        <title>Genomic Resource of Rice Seed Associated Bacteria.</title>
        <authorList>
            <person name="Midha S."/>
            <person name="Bansal K."/>
            <person name="Sharma S."/>
            <person name="Kumar N."/>
            <person name="Patil P.P."/>
            <person name="Chaudhry V."/>
            <person name="Patil P.B."/>
        </authorList>
    </citation>
    <scope>NUCLEOTIDE SEQUENCE [LARGE SCALE GENOMIC DNA]</scope>
    <source>
        <strain evidence="15 16">NS365</strain>
    </source>
</reference>
<protein>
    <recommendedName>
        <fullName evidence="14">Cytochrome b561 bacterial/Ni-hydrogenase domain-containing protein</fullName>
    </recommendedName>
</protein>
<comment type="subcellular location">
    <subcellularLocation>
        <location evidence="2">Cell membrane</location>
        <topology evidence="2">Multi-pass membrane protein</topology>
    </subcellularLocation>
</comment>
<dbReference type="GO" id="GO:0009055">
    <property type="term" value="F:electron transfer activity"/>
    <property type="evidence" value="ECO:0007669"/>
    <property type="project" value="InterPro"/>
</dbReference>
<dbReference type="EMBL" id="LDQA01000005">
    <property type="protein sequence ID" value="KTR08199.1"/>
    <property type="molecule type" value="Genomic_DNA"/>
</dbReference>
<sequence length="187" mass="20697">MSVTYRSERSSAGRPRPLPLTKRLLHWLTAGLLVVMFGLAWTFDALGPSDTGASLVALHQSFGLLILLVVAARIVWRLTHPIEPLPGDTPRWEMRLATLVQAALYALLVAMPVVGWYASALSGDTIRFFGLALPDLVAMNEDRSDQLFELHGAIGWAILTLTALHIAGALNHQFIRRDGLLNRIRIW</sequence>
<comment type="similarity">
    <text evidence="12">Belongs to the cytochrome b561 family.</text>
</comment>
<dbReference type="Gene3D" id="1.20.950.20">
    <property type="entry name" value="Transmembrane di-heme cytochromes, Chain C"/>
    <property type="match status" value="1"/>
</dbReference>
<evidence type="ECO:0000256" key="12">
    <source>
        <dbReference type="ARBA" id="ARBA00037975"/>
    </source>
</evidence>
<keyword evidence="8" id="KW-0249">Electron transport</keyword>
<dbReference type="GO" id="GO:0005886">
    <property type="term" value="C:plasma membrane"/>
    <property type="evidence" value="ECO:0007669"/>
    <property type="project" value="UniProtKB-SubCell"/>
</dbReference>
<name>A0A175RZB7_9HYPH</name>
<keyword evidence="16" id="KW-1185">Reference proteome</keyword>
<keyword evidence="10" id="KW-0408">Iron</keyword>
<comment type="caution">
    <text evidence="15">The sequence shown here is derived from an EMBL/GenBank/DDBJ whole genome shotgun (WGS) entry which is preliminary data.</text>
</comment>
<evidence type="ECO:0000256" key="2">
    <source>
        <dbReference type="ARBA" id="ARBA00004651"/>
    </source>
</evidence>
<keyword evidence="5" id="KW-0349">Heme</keyword>
<keyword evidence="7" id="KW-0479">Metal-binding</keyword>
<accession>A0A175RZB7</accession>
<keyword evidence="9 13" id="KW-1133">Transmembrane helix</keyword>
<evidence type="ECO:0000256" key="6">
    <source>
        <dbReference type="ARBA" id="ARBA00022692"/>
    </source>
</evidence>
<keyword evidence="3" id="KW-0813">Transport</keyword>
<feature type="transmembrane region" description="Helical" evidence="13">
    <location>
        <begin position="24"/>
        <end position="43"/>
    </location>
</feature>
<proteinExistence type="inferred from homology"/>
<evidence type="ECO:0000256" key="5">
    <source>
        <dbReference type="ARBA" id="ARBA00022617"/>
    </source>
</evidence>
<evidence type="ECO:0000256" key="8">
    <source>
        <dbReference type="ARBA" id="ARBA00022982"/>
    </source>
</evidence>
<evidence type="ECO:0000256" key="13">
    <source>
        <dbReference type="SAM" id="Phobius"/>
    </source>
</evidence>
<dbReference type="Pfam" id="PF01292">
    <property type="entry name" value="Ni_hydr_CYTB"/>
    <property type="match status" value="1"/>
</dbReference>
<dbReference type="Proteomes" id="UP000078529">
    <property type="component" value="Unassembled WGS sequence"/>
</dbReference>
<dbReference type="GO" id="GO:0046872">
    <property type="term" value="F:metal ion binding"/>
    <property type="evidence" value="ECO:0007669"/>
    <property type="project" value="UniProtKB-KW"/>
</dbReference>
<dbReference type="SUPFAM" id="SSF81342">
    <property type="entry name" value="Transmembrane di-heme cytochromes"/>
    <property type="match status" value="1"/>
</dbReference>
<dbReference type="RefSeq" id="WP_082684356.1">
    <property type="nucleotide sequence ID" value="NZ_LDQA01000005.1"/>
</dbReference>
<evidence type="ECO:0000256" key="3">
    <source>
        <dbReference type="ARBA" id="ARBA00022448"/>
    </source>
</evidence>
<keyword evidence="6 13" id="KW-0812">Transmembrane</keyword>